<dbReference type="Proteomes" id="UP000030624">
    <property type="component" value="Chromosome"/>
</dbReference>
<dbReference type="InterPro" id="IPR003746">
    <property type="entry name" value="DUF167"/>
</dbReference>
<organism evidence="3 4">
    <name type="scientific">Geoglobus acetivorans</name>
    <dbReference type="NCBI Taxonomy" id="565033"/>
    <lineage>
        <taxon>Archaea</taxon>
        <taxon>Methanobacteriati</taxon>
        <taxon>Methanobacteriota</taxon>
        <taxon>Archaeoglobi</taxon>
        <taxon>Archaeoglobales</taxon>
        <taxon>Archaeoglobaceae</taxon>
        <taxon>Geoglobus</taxon>
    </lineage>
</organism>
<comment type="similarity">
    <text evidence="1 2">Belongs to the UPF0235 family.</text>
</comment>
<evidence type="ECO:0000256" key="2">
    <source>
        <dbReference type="HAMAP-Rule" id="MF_00634"/>
    </source>
</evidence>
<dbReference type="InterPro" id="IPR036591">
    <property type="entry name" value="YggU-like_sf"/>
</dbReference>
<evidence type="ECO:0000256" key="1">
    <source>
        <dbReference type="ARBA" id="ARBA00010364"/>
    </source>
</evidence>
<dbReference type="KEGG" id="gac:GACE_1980"/>
<dbReference type="HOGENOM" id="CLU_130694_6_1_2"/>
<name>A0A0A7GFY8_GEOAI</name>
<dbReference type="NCBIfam" id="TIGR00251">
    <property type="entry name" value="DUF167 family protein"/>
    <property type="match status" value="1"/>
</dbReference>
<proteinExistence type="inferred from homology"/>
<reference evidence="3 4" key="1">
    <citation type="journal article" date="2015" name="Appl. Environ. Microbiol.">
        <title>The Geoglobus acetivorans genome: Fe(III) reduction, acetate utilization, autotrophic growth, and degradation of aromatic compounds in a hyperthermophilic archaeon.</title>
        <authorList>
            <person name="Mardanov A.V."/>
            <person name="Slododkina G.B."/>
            <person name="Slobodkin A.I."/>
            <person name="Beletsky A.V."/>
            <person name="Gavrilov S.N."/>
            <person name="Kublanov I.V."/>
            <person name="Bonch-Osmolovskaya E.A."/>
            <person name="Skryabin K.G."/>
            <person name="Ravin N.V."/>
        </authorList>
    </citation>
    <scope>NUCLEOTIDE SEQUENCE [LARGE SCALE GENOMIC DNA]</scope>
    <source>
        <strain evidence="3 4">SBH6</strain>
    </source>
</reference>
<accession>A0A0A7GFY8</accession>
<dbReference type="Gene3D" id="3.30.1200.10">
    <property type="entry name" value="YggU-like"/>
    <property type="match status" value="1"/>
</dbReference>
<dbReference type="eggNOG" id="arCOG04058">
    <property type="taxonomic scope" value="Archaea"/>
</dbReference>
<evidence type="ECO:0000313" key="3">
    <source>
        <dbReference type="EMBL" id="AIY91005.1"/>
    </source>
</evidence>
<protein>
    <recommendedName>
        <fullName evidence="2">UPF0235 protein GACE_1980</fullName>
    </recommendedName>
</protein>
<dbReference type="EMBL" id="CP009552">
    <property type="protein sequence ID" value="AIY91005.1"/>
    <property type="molecule type" value="Genomic_DNA"/>
</dbReference>
<dbReference type="STRING" id="565033.GACE_1980"/>
<sequence length="99" mass="11278">MNFKPLKVILSVEGVRIRVHVSPRSKRAEVSGYDEWKKALLVKVRSPPEGGKANREVEKLLSEFFNARVEIVSGHRSRDKQAVVYGLTEKDVYDRIKGV</sequence>
<dbReference type="AlphaFoldDB" id="A0A0A7GFY8"/>
<dbReference type="SMART" id="SM01152">
    <property type="entry name" value="DUF167"/>
    <property type="match status" value="1"/>
</dbReference>
<dbReference type="SUPFAM" id="SSF69786">
    <property type="entry name" value="YggU-like"/>
    <property type="match status" value="1"/>
</dbReference>
<dbReference type="HAMAP" id="MF_00634">
    <property type="entry name" value="UPF0235"/>
    <property type="match status" value="1"/>
</dbReference>
<evidence type="ECO:0000313" key="4">
    <source>
        <dbReference type="Proteomes" id="UP000030624"/>
    </source>
</evidence>
<gene>
    <name evidence="3" type="ORF">GACE_1980</name>
</gene>
<dbReference type="Pfam" id="PF02594">
    <property type="entry name" value="DUF167"/>
    <property type="match status" value="1"/>
</dbReference>